<feature type="domain" description="C2" evidence="1">
    <location>
        <begin position="89"/>
        <end position="236"/>
    </location>
</feature>
<dbReference type="Gene3D" id="2.60.40.150">
    <property type="entry name" value="C2 domain"/>
    <property type="match status" value="1"/>
</dbReference>
<evidence type="ECO:0000313" key="2">
    <source>
        <dbReference type="EMBL" id="CAG8709322.1"/>
    </source>
</evidence>
<dbReference type="SUPFAM" id="SSF50370">
    <property type="entry name" value="Ricin B-like lectins"/>
    <property type="match status" value="1"/>
</dbReference>
<dbReference type="InterPro" id="IPR000772">
    <property type="entry name" value="Ricin_B_lectin"/>
</dbReference>
<dbReference type="InterPro" id="IPR000008">
    <property type="entry name" value="C2_dom"/>
</dbReference>
<proteinExistence type="predicted"/>
<dbReference type="PANTHER" id="PTHR46980">
    <property type="entry name" value="TRICALBIN-1-RELATED"/>
    <property type="match status" value="1"/>
</dbReference>
<dbReference type="Proteomes" id="UP000789759">
    <property type="component" value="Unassembled WGS sequence"/>
</dbReference>
<dbReference type="InterPro" id="IPR052455">
    <property type="entry name" value="Tricalbin_domain"/>
</dbReference>
<protein>
    <submittedName>
        <fullName evidence="2">20589_t:CDS:1</fullName>
    </submittedName>
</protein>
<dbReference type="PANTHER" id="PTHR46980:SF2">
    <property type="entry name" value="TRICALBIN-1-RELATED"/>
    <property type="match status" value="1"/>
</dbReference>
<dbReference type="InterPro" id="IPR035892">
    <property type="entry name" value="C2_domain_sf"/>
</dbReference>
<gene>
    <name evidence="2" type="ORF">CPELLU_LOCUS12243</name>
</gene>
<dbReference type="PROSITE" id="PS50004">
    <property type="entry name" value="C2"/>
    <property type="match status" value="1"/>
</dbReference>
<evidence type="ECO:0000313" key="3">
    <source>
        <dbReference type="Proteomes" id="UP000789759"/>
    </source>
</evidence>
<sequence length="397" mass="46170">MALRFPKGDFYIKSATSPSGTSTPDSCQNLVVDVERGFFMIWSAIEDGSKVSVAPQRSNLEHDAYQLWHYEEGWLINKQTNLCLEAENKAGQQLLSLYHRKSSNQANNQRWFLTKEGRIALQNRPKCVLEVKESSKHIVLVNLLKNFKDTSASQFIMLPTLFYSGNNEDIIAQTKFIQNDMNPVWNEVHYLPVRDLGEKFMLEMMNYNTFIKDKPLGSCHLEVTHELVREVSEDVYEGTSGIDVWIKLTRRGQIHYKAKFFPVEPFPKPSLDFLANLKEKPFDRSTFYVLITLQASDGSFPLSDKLANLFGYESQKQLLELYICQCKKDHILKNDPTLWTTSMILWFLRFMLKDYRSEWGCVYERAEQYISKSINDLDMEEIVVATGRKAVRKRFML</sequence>
<keyword evidence="3" id="KW-1185">Reference proteome</keyword>
<evidence type="ECO:0000259" key="1">
    <source>
        <dbReference type="PROSITE" id="PS50004"/>
    </source>
</evidence>
<dbReference type="Gene3D" id="2.80.10.50">
    <property type="match status" value="1"/>
</dbReference>
<dbReference type="EMBL" id="CAJVQA010011629">
    <property type="protein sequence ID" value="CAG8709322.1"/>
    <property type="molecule type" value="Genomic_DNA"/>
</dbReference>
<comment type="caution">
    <text evidence="2">The sequence shown here is derived from an EMBL/GenBank/DDBJ whole genome shotgun (WGS) entry which is preliminary data.</text>
</comment>
<name>A0A9N9HWI4_9GLOM</name>
<dbReference type="SUPFAM" id="SSF49562">
    <property type="entry name" value="C2 domain (Calcium/lipid-binding domain, CaLB)"/>
    <property type="match status" value="1"/>
</dbReference>
<organism evidence="2 3">
    <name type="scientific">Cetraspora pellucida</name>
    <dbReference type="NCBI Taxonomy" id="1433469"/>
    <lineage>
        <taxon>Eukaryota</taxon>
        <taxon>Fungi</taxon>
        <taxon>Fungi incertae sedis</taxon>
        <taxon>Mucoromycota</taxon>
        <taxon>Glomeromycotina</taxon>
        <taxon>Glomeromycetes</taxon>
        <taxon>Diversisporales</taxon>
        <taxon>Gigasporaceae</taxon>
        <taxon>Cetraspora</taxon>
    </lineage>
</organism>
<dbReference type="Pfam" id="PF00168">
    <property type="entry name" value="C2"/>
    <property type="match status" value="1"/>
</dbReference>
<dbReference type="OrthoDB" id="9895617at2759"/>
<dbReference type="Pfam" id="PF00652">
    <property type="entry name" value="Ricin_B_lectin"/>
    <property type="match status" value="1"/>
</dbReference>
<dbReference type="AlphaFoldDB" id="A0A9N9HWI4"/>
<reference evidence="2" key="1">
    <citation type="submission" date="2021-06" db="EMBL/GenBank/DDBJ databases">
        <authorList>
            <person name="Kallberg Y."/>
            <person name="Tangrot J."/>
            <person name="Rosling A."/>
        </authorList>
    </citation>
    <scope>NUCLEOTIDE SEQUENCE</scope>
    <source>
        <strain evidence="2">FL966</strain>
    </source>
</reference>
<dbReference type="InterPro" id="IPR035992">
    <property type="entry name" value="Ricin_B-like_lectins"/>
</dbReference>
<accession>A0A9N9HWI4</accession>
<dbReference type="PROSITE" id="PS50231">
    <property type="entry name" value="RICIN_B_LECTIN"/>
    <property type="match status" value="1"/>
</dbReference>